<evidence type="ECO:0000256" key="1">
    <source>
        <dbReference type="SAM" id="MobiDB-lite"/>
    </source>
</evidence>
<evidence type="ECO:0000313" key="3">
    <source>
        <dbReference type="Proteomes" id="UP000838821"/>
    </source>
</evidence>
<name>A0ABM9CYB8_9BACL</name>
<feature type="compositionally biased region" description="Polar residues" evidence="1">
    <location>
        <begin position="106"/>
        <end position="120"/>
    </location>
</feature>
<sequence length="126" mass="14121">MANENNNDVIIINLDRPRVIRFGHLALKKLSAMTGLTIEQLASNDTDLEQLETIIYCGIFADALENGEELKLEQMELLLDKAPNPKHYMDKMAEALSYAYGTNQVQSEGNAQAGKPTQNRASRRKK</sequence>
<protein>
    <recommendedName>
        <fullName evidence="4">Phage tail assembly protein</fullName>
    </recommendedName>
</protein>
<feature type="region of interest" description="Disordered" evidence="1">
    <location>
        <begin position="106"/>
        <end position="126"/>
    </location>
</feature>
<evidence type="ECO:0000313" key="2">
    <source>
        <dbReference type="EMBL" id="CAH1230677.1"/>
    </source>
</evidence>
<proteinExistence type="predicted"/>
<gene>
    <name evidence="2" type="ORF">PAECIP111891_06719</name>
</gene>
<accession>A0ABM9CYB8</accession>
<comment type="caution">
    <text evidence="2">The sequence shown here is derived from an EMBL/GenBank/DDBJ whole genome shotgun (WGS) entry which is preliminary data.</text>
</comment>
<keyword evidence="3" id="KW-1185">Reference proteome</keyword>
<dbReference type="EMBL" id="CAKMMW010000038">
    <property type="protein sequence ID" value="CAH1230677.1"/>
    <property type="molecule type" value="Genomic_DNA"/>
</dbReference>
<evidence type="ECO:0008006" key="4">
    <source>
        <dbReference type="Google" id="ProtNLM"/>
    </source>
</evidence>
<organism evidence="2 3">
    <name type="scientific">Paenibacillus allorhizoplanae</name>
    <dbReference type="NCBI Taxonomy" id="2905648"/>
    <lineage>
        <taxon>Bacteria</taxon>
        <taxon>Bacillati</taxon>
        <taxon>Bacillota</taxon>
        <taxon>Bacilli</taxon>
        <taxon>Bacillales</taxon>
        <taxon>Paenibacillaceae</taxon>
        <taxon>Paenibacillus</taxon>
    </lineage>
</organism>
<reference evidence="2" key="1">
    <citation type="submission" date="2022-01" db="EMBL/GenBank/DDBJ databases">
        <authorList>
            <person name="Criscuolo A."/>
        </authorList>
    </citation>
    <scope>NUCLEOTIDE SEQUENCE</scope>
    <source>
        <strain evidence="2">CIP111891</strain>
    </source>
</reference>
<dbReference type="RefSeq" id="WP_236293087.1">
    <property type="nucleotide sequence ID" value="NZ_CAKMMW010000038.1"/>
</dbReference>
<dbReference type="Proteomes" id="UP000838821">
    <property type="component" value="Unassembled WGS sequence"/>
</dbReference>